<dbReference type="CDD" id="cd05247">
    <property type="entry name" value="UDP_G4E_1_SDR_e"/>
    <property type="match status" value="1"/>
</dbReference>
<dbReference type="PANTHER" id="PTHR43725:SF53">
    <property type="entry name" value="UDP-ARABINOSE 4-EPIMERASE 1"/>
    <property type="match status" value="1"/>
</dbReference>
<name>A0ABT1LAC5_9HYPH</name>
<dbReference type="PANTHER" id="PTHR43725">
    <property type="entry name" value="UDP-GLUCOSE 4-EPIMERASE"/>
    <property type="match status" value="1"/>
</dbReference>
<evidence type="ECO:0000256" key="9">
    <source>
        <dbReference type="ARBA" id="ARBA00023277"/>
    </source>
</evidence>
<dbReference type="InterPro" id="IPR036291">
    <property type="entry name" value="NAD(P)-bd_dom_sf"/>
</dbReference>
<evidence type="ECO:0000256" key="10">
    <source>
        <dbReference type="RuleBase" id="RU366046"/>
    </source>
</evidence>
<evidence type="ECO:0000256" key="8">
    <source>
        <dbReference type="ARBA" id="ARBA00023235"/>
    </source>
</evidence>
<dbReference type="GO" id="GO:0003978">
    <property type="term" value="F:UDP-glucose 4-epimerase activity"/>
    <property type="evidence" value="ECO:0007669"/>
    <property type="project" value="UniProtKB-EC"/>
</dbReference>
<comment type="pathway">
    <text evidence="3 10">Carbohydrate metabolism; galactose metabolism.</text>
</comment>
<evidence type="ECO:0000313" key="13">
    <source>
        <dbReference type="Proteomes" id="UP001205890"/>
    </source>
</evidence>
<accession>A0ABT1LAC5</accession>
<dbReference type="InterPro" id="IPR001509">
    <property type="entry name" value="Epimerase_deHydtase"/>
</dbReference>
<dbReference type="EMBL" id="JANCLU010000006">
    <property type="protein sequence ID" value="MCP8938430.1"/>
    <property type="molecule type" value="Genomic_DNA"/>
</dbReference>
<protein>
    <recommendedName>
        <fullName evidence="6 10">UDP-glucose 4-epimerase</fullName>
        <ecNumber evidence="5 10">5.1.3.2</ecNumber>
    </recommendedName>
</protein>
<comment type="similarity">
    <text evidence="4 10">Belongs to the NAD(P)-dependent epimerase/dehydratase family.</text>
</comment>
<keyword evidence="8 10" id="KW-0413">Isomerase</keyword>
<dbReference type="Gene3D" id="3.40.50.720">
    <property type="entry name" value="NAD(P)-binding Rossmann-like Domain"/>
    <property type="match status" value="1"/>
</dbReference>
<evidence type="ECO:0000256" key="7">
    <source>
        <dbReference type="ARBA" id="ARBA00023027"/>
    </source>
</evidence>
<comment type="caution">
    <text evidence="12">The sequence shown here is derived from an EMBL/GenBank/DDBJ whole genome shotgun (WGS) entry which is preliminary data.</text>
</comment>
<dbReference type="EC" id="5.1.3.2" evidence="5 10"/>
<sequence length="338" mass="35754">MTVLVTGGAGYIGSHVVWDLVDRGEKVVVLDDLTTGFAEAVPPGVKLVKGDVGDGALVRSIIADHGVDAVAHFAAKVVVPDSVADPLGYYLANTVKSRALIEAAVKSAVERFIFSSTAAVYGSPAQERVTETTPPEPVSPYGRSKLMTEWMLQDAARATGLRYVILRYFNVAGADPLGRTGQSTPRATHLVKVACEAALGRRSSLEIYGTDFPTPDGSCLRDYIHVADLARAHLLALDHLAAGGANLTLNCGYGRGYSVLEVVDAVKRISGADFPVRFAARRPGDPARVIATGERVRAELGWTPRFGDLDSIVSHALAWERRIGPAARLARAQAGGGA</sequence>
<evidence type="ECO:0000256" key="4">
    <source>
        <dbReference type="ARBA" id="ARBA00007637"/>
    </source>
</evidence>
<evidence type="ECO:0000259" key="11">
    <source>
        <dbReference type="Pfam" id="PF01370"/>
    </source>
</evidence>
<dbReference type="SUPFAM" id="SSF51735">
    <property type="entry name" value="NAD(P)-binding Rossmann-fold domains"/>
    <property type="match status" value="1"/>
</dbReference>
<dbReference type="NCBIfam" id="TIGR01179">
    <property type="entry name" value="galE"/>
    <property type="match status" value="1"/>
</dbReference>
<dbReference type="RefSeq" id="WP_254740357.1">
    <property type="nucleotide sequence ID" value="NZ_JANCLU010000006.1"/>
</dbReference>
<evidence type="ECO:0000256" key="6">
    <source>
        <dbReference type="ARBA" id="ARBA00018569"/>
    </source>
</evidence>
<evidence type="ECO:0000313" key="12">
    <source>
        <dbReference type="EMBL" id="MCP8938430.1"/>
    </source>
</evidence>
<comment type="catalytic activity">
    <reaction evidence="1 10">
        <text>UDP-alpha-D-glucose = UDP-alpha-D-galactose</text>
        <dbReference type="Rhea" id="RHEA:22168"/>
        <dbReference type="ChEBI" id="CHEBI:58885"/>
        <dbReference type="ChEBI" id="CHEBI:66914"/>
        <dbReference type="EC" id="5.1.3.2"/>
    </reaction>
</comment>
<feature type="domain" description="NAD-dependent epimerase/dehydratase" evidence="11">
    <location>
        <begin position="3"/>
        <end position="252"/>
    </location>
</feature>
<keyword evidence="7 10" id="KW-0520">NAD</keyword>
<comment type="subunit">
    <text evidence="10">Homodimer.</text>
</comment>
<evidence type="ECO:0000256" key="5">
    <source>
        <dbReference type="ARBA" id="ARBA00013189"/>
    </source>
</evidence>
<organism evidence="12 13">
    <name type="scientific">Alsobacter ponti</name>
    <dbReference type="NCBI Taxonomy" id="2962936"/>
    <lineage>
        <taxon>Bacteria</taxon>
        <taxon>Pseudomonadati</taxon>
        <taxon>Pseudomonadota</taxon>
        <taxon>Alphaproteobacteria</taxon>
        <taxon>Hyphomicrobiales</taxon>
        <taxon>Alsobacteraceae</taxon>
        <taxon>Alsobacter</taxon>
    </lineage>
</organism>
<evidence type="ECO:0000256" key="1">
    <source>
        <dbReference type="ARBA" id="ARBA00000083"/>
    </source>
</evidence>
<evidence type="ECO:0000256" key="2">
    <source>
        <dbReference type="ARBA" id="ARBA00001911"/>
    </source>
</evidence>
<keyword evidence="9 10" id="KW-0119">Carbohydrate metabolism</keyword>
<dbReference type="Gene3D" id="3.90.25.10">
    <property type="entry name" value="UDP-galactose 4-epimerase, domain 1"/>
    <property type="match status" value="1"/>
</dbReference>
<dbReference type="Pfam" id="PF01370">
    <property type="entry name" value="Epimerase"/>
    <property type="match status" value="1"/>
</dbReference>
<dbReference type="InterPro" id="IPR005886">
    <property type="entry name" value="UDP_G4E"/>
</dbReference>
<proteinExistence type="inferred from homology"/>
<gene>
    <name evidence="12" type="primary">galE</name>
    <name evidence="12" type="ORF">NK718_07870</name>
</gene>
<reference evidence="12 13" key="1">
    <citation type="submission" date="2022-07" db="EMBL/GenBank/DDBJ databases">
        <authorList>
            <person name="Li W.-J."/>
            <person name="Deng Q.-Q."/>
        </authorList>
    </citation>
    <scope>NUCLEOTIDE SEQUENCE [LARGE SCALE GENOMIC DNA]</scope>
    <source>
        <strain evidence="12 13">SYSU M60028</strain>
    </source>
</reference>
<dbReference type="Proteomes" id="UP001205890">
    <property type="component" value="Unassembled WGS sequence"/>
</dbReference>
<comment type="cofactor">
    <cofactor evidence="2 10">
        <name>NAD(+)</name>
        <dbReference type="ChEBI" id="CHEBI:57540"/>
    </cofactor>
</comment>
<keyword evidence="13" id="KW-1185">Reference proteome</keyword>
<evidence type="ECO:0000256" key="3">
    <source>
        <dbReference type="ARBA" id="ARBA00004947"/>
    </source>
</evidence>